<comment type="caution">
    <text evidence="3">The sequence shown here is derived from an EMBL/GenBank/DDBJ whole genome shotgun (WGS) entry which is preliminary data.</text>
</comment>
<proteinExistence type="predicted"/>
<protein>
    <submittedName>
        <fullName evidence="3">Uncharacterized protein</fullName>
    </submittedName>
</protein>
<organism evidence="3 4">
    <name type="scientific">Artemia franciscana</name>
    <name type="common">Brine shrimp</name>
    <name type="synonym">Artemia sanfranciscana</name>
    <dbReference type="NCBI Taxonomy" id="6661"/>
    <lineage>
        <taxon>Eukaryota</taxon>
        <taxon>Metazoa</taxon>
        <taxon>Ecdysozoa</taxon>
        <taxon>Arthropoda</taxon>
        <taxon>Crustacea</taxon>
        <taxon>Branchiopoda</taxon>
        <taxon>Anostraca</taxon>
        <taxon>Artemiidae</taxon>
        <taxon>Artemia</taxon>
    </lineage>
</organism>
<dbReference type="Proteomes" id="UP001187531">
    <property type="component" value="Unassembled WGS sequence"/>
</dbReference>
<evidence type="ECO:0000313" key="3">
    <source>
        <dbReference type="EMBL" id="KAK2702131.1"/>
    </source>
</evidence>
<feature type="region of interest" description="Disordered" evidence="1">
    <location>
        <begin position="82"/>
        <end position="200"/>
    </location>
</feature>
<accession>A0AA88KTK7</accession>
<keyword evidence="2" id="KW-0472">Membrane</keyword>
<evidence type="ECO:0000256" key="2">
    <source>
        <dbReference type="SAM" id="Phobius"/>
    </source>
</evidence>
<dbReference type="EMBL" id="JAVRJZ010000797">
    <property type="protein sequence ID" value="KAK2702131.1"/>
    <property type="molecule type" value="Genomic_DNA"/>
</dbReference>
<dbReference type="AlphaFoldDB" id="A0AA88KTK7"/>
<feature type="compositionally biased region" description="Basic and acidic residues" evidence="1">
    <location>
        <begin position="135"/>
        <end position="152"/>
    </location>
</feature>
<keyword evidence="4" id="KW-1185">Reference proteome</keyword>
<keyword evidence="2" id="KW-0812">Transmembrane</keyword>
<sequence>MHPHYFMANRTSDIFNCNETSVTTVHVPPKVFAEKGKKLLGKVTSAERGVLLTMVGTISASGQYLLPYLIFPRKKFQPRMLTGAPANSAGGASPSGWVNQELTPEQVRPYPKAKSRVLSGRSRKKGSINILTDTPLKRRIDEHETKGKDKKAQRGRTRRKVGTVGRAGKANQDQTTKNIFVGSEGSDDEKMILDDDSDGS</sequence>
<name>A0AA88KTK7_ARTSF</name>
<feature type="compositionally biased region" description="Basic residues" evidence="1">
    <location>
        <begin position="111"/>
        <end position="126"/>
    </location>
</feature>
<reference evidence="3" key="1">
    <citation type="submission" date="2023-07" db="EMBL/GenBank/DDBJ databases">
        <title>Chromosome-level genome assembly of Artemia franciscana.</title>
        <authorList>
            <person name="Jo E."/>
        </authorList>
    </citation>
    <scope>NUCLEOTIDE SEQUENCE</scope>
    <source>
        <tissue evidence="3">Whole body</tissue>
    </source>
</reference>
<evidence type="ECO:0000313" key="4">
    <source>
        <dbReference type="Proteomes" id="UP001187531"/>
    </source>
</evidence>
<evidence type="ECO:0000256" key="1">
    <source>
        <dbReference type="SAM" id="MobiDB-lite"/>
    </source>
</evidence>
<gene>
    <name evidence="3" type="ORF">QYM36_019261</name>
</gene>
<keyword evidence="2" id="KW-1133">Transmembrane helix</keyword>
<feature type="compositionally biased region" description="Low complexity" evidence="1">
    <location>
        <begin position="83"/>
        <end position="96"/>
    </location>
</feature>
<feature type="transmembrane region" description="Helical" evidence="2">
    <location>
        <begin position="49"/>
        <end position="71"/>
    </location>
</feature>